<dbReference type="Proteomes" id="UP000315496">
    <property type="component" value="Chromosome 4"/>
</dbReference>
<keyword evidence="3 5" id="KW-0863">Zinc-finger</keyword>
<reference evidence="7 8" key="1">
    <citation type="submission" date="2019-05" db="EMBL/GenBank/DDBJ databases">
        <title>The compact genome of Giardia muris reveals important steps in the evolution of intestinal protozoan parasites.</title>
        <authorList>
            <person name="Xu F."/>
            <person name="Jimenez-Gonzalez A."/>
            <person name="Einarsson E."/>
            <person name="Astvaldsson A."/>
            <person name="Peirasmaki D."/>
            <person name="Eckmann L."/>
            <person name="Andersson J.O."/>
            <person name="Svard S.G."/>
            <person name="Jerlstrom-Hultqvist J."/>
        </authorList>
    </citation>
    <scope>NUCLEOTIDE SEQUENCE [LARGE SCALE GENOMIC DNA]</scope>
    <source>
        <strain evidence="7 8">Roberts-Thomson</strain>
    </source>
</reference>
<accession>A0A4Z1SMN0</accession>
<feature type="domain" description="C3H1-type" evidence="6">
    <location>
        <begin position="26"/>
        <end position="54"/>
    </location>
</feature>
<evidence type="ECO:0000313" key="7">
    <source>
        <dbReference type="EMBL" id="TNJ26840.1"/>
    </source>
</evidence>
<dbReference type="PROSITE" id="PS50103">
    <property type="entry name" value="ZF_C3H1"/>
    <property type="match status" value="2"/>
</dbReference>
<gene>
    <name evidence="7" type="ORF">GMRT_10581</name>
</gene>
<dbReference type="PANTHER" id="PTHR12547:SF18">
    <property type="entry name" value="PROTEIN TIS11"/>
    <property type="match status" value="1"/>
</dbReference>
<protein>
    <submittedName>
        <fullName evidence="7">Zinc finger domain-containing protein</fullName>
    </submittedName>
</protein>
<evidence type="ECO:0000256" key="3">
    <source>
        <dbReference type="ARBA" id="ARBA00022771"/>
    </source>
</evidence>
<keyword evidence="4 5" id="KW-0862">Zinc</keyword>
<feature type="zinc finger region" description="C3H1-type" evidence="5">
    <location>
        <begin position="26"/>
        <end position="54"/>
    </location>
</feature>
<evidence type="ECO:0000259" key="6">
    <source>
        <dbReference type="PROSITE" id="PS50103"/>
    </source>
</evidence>
<dbReference type="InterPro" id="IPR045877">
    <property type="entry name" value="ZFP36-like"/>
</dbReference>
<keyword evidence="1 5" id="KW-0479">Metal-binding</keyword>
<dbReference type="EMBL" id="VDLU01000004">
    <property type="protein sequence ID" value="TNJ26840.1"/>
    <property type="molecule type" value="Genomic_DNA"/>
</dbReference>
<evidence type="ECO:0000313" key="8">
    <source>
        <dbReference type="Proteomes" id="UP000315496"/>
    </source>
</evidence>
<evidence type="ECO:0000256" key="4">
    <source>
        <dbReference type="ARBA" id="ARBA00022833"/>
    </source>
</evidence>
<dbReference type="OrthoDB" id="410307at2759"/>
<name>A0A4Z1SMN0_GIAMU</name>
<comment type="caution">
    <text evidence="7">The sequence shown here is derived from an EMBL/GenBank/DDBJ whole genome shotgun (WGS) entry which is preliminary data.</text>
</comment>
<dbReference type="InterPro" id="IPR036855">
    <property type="entry name" value="Znf_CCCH_sf"/>
</dbReference>
<dbReference type="VEuPathDB" id="GiardiaDB:GMRT_10581"/>
<evidence type="ECO:0000256" key="2">
    <source>
        <dbReference type="ARBA" id="ARBA00022737"/>
    </source>
</evidence>
<sequence>MTPVARIIAAKAPDPALAAPVLASQKYKTEFCNCYAEFGHCDYGEKCQFVHSPRELQPTVRRKLNQAPALCHDYVKTGFCFYGRRCNCLHQSLDGLSYDMTRPALNMGSGESLVAQYNRQLRESYRDADSRISINPSTSRPQLRFSDLCQAEIDTSASTAASLKSSESSEAHSLHEYV</sequence>
<organism evidence="7 8">
    <name type="scientific">Giardia muris</name>
    <dbReference type="NCBI Taxonomy" id="5742"/>
    <lineage>
        <taxon>Eukaryota</taxon>
        <taxon>Metamonada</taxon>
        <taxon>Diplomonadida</taxon>
        <taxon>Hexamitidae</taxon>
        <taxon>Giardiinae</taxon>
        <taxon>Giardia</taxon>
    </lineage>
</organism>
<dbReference type="SUPFAM" id="SSF90229">
    <property type="entry name" value="CCCH zinc finger"/>
    <property type="match status" value="2"/>
</dbReference>
<dbReference type="GO" id="GO:0008270">
    <property type="term" value="F:zinc ion binding"/>
    <property type="evidence" value="ECO:0007669"/>
    <property type="project" value="UniProtKB-KW"/>
</dbReference>
<evidence type="ECO:0000256" key="5">
    <source>
        <dbReference type="PROSITE-ProRule" id="PRU00723"/>
    </source>
</evidence>
<dbReference type="InterPro" id="IPR000571">
    <property type="entry name" value="Znf_CCCH"/>
</dbReference>
<evidence type="ECO:0000256" key="1">
    <source>
        <dbReference type="ARBA" id="ARBA00022723"/>
    </source>
</evidence>
<dbReference type="Gene3D" id="4.10.1000.10">
    <property type="entry name" value="Zinc finger, CCCH-type"/>
    <property type="match status" value="1"/>
</dbReference>
<keyword evidence="8" id="KW-1185">Reference proteome</keyword>
<dbReference type="GO" id="GO:0003729">
    <property type="term" value="F:mRNA binding"/>
    <property type="evidence" value="ECO:0007669"/>
    <property type="project" value="InterPro"/>
</dbReference>
<feature type="zinc finger region" description="C3H1-type" evidence="5">
    <location>
        <begin position="65"/>
        <end position="93"/>
    </location>
</feature>
<proteinExistence type="predicted"/>
<dbReference type="SMART" id="SM00356">
    <property type="entry name" value="ZnF_C3H1"/>
    <property type="match status" value="2"/>
</dbReference>
<dbReference type="AlphaFoldDB" id="A0A4Z1SMN0"/>
<keyword evidence="2" id="KW-0677">Repeat</keyword>
<feature type="domain" description="C3H1-type" evidence="6">
    <location>
        <begin position="65"/>
        <end position="93"/>
    </location>
</feature>
<dbReference type="Pfam" id="PF00642">
    <property type="entry name" value="zf-CCCH"/>
    <property type="match status" value="1"/>
</dbReference>
<dbReference type="PANTHER" id="PTHR12547">
    <property type="entry name" value="CCCH ZINC FINGER/TIS11-RELATED"/>
    <property type="match status" value="1"/>
</dbReference>